<organism evidence="2 3">
    <name type="scientific">Quercus suber</name>
    <name type="common">Cork oak</name>
    <dbReference type="NCBI Taxonomy" id="58331"/>
    <lineage>
        <taxon>Eukaryota</taxon>
        <taxon>Viridiplantae</taxon>
        <taxon>Streptophyta</taxon>
        <taxon>Embryophyta</taxon>
        <taxon>Tracheophyta</taxon>
        <taxon>Spermatophyta</taxon>
        <taxon>Magnoliopsida</taxon>
        <taxon>eudicotyledons</taxon>
        <taxon>Gunneridae</taxon>
        <taxon>Pentapetalae</taxon>
        <taxon>rosids</taxon>
        <taxon>fabids</taxon>
        <taxon>Fagales</taxon>
        <taxon>Fagaceae</taxon>
        <taxon>Quercus</taxon>
    </lineage>
</organism>
<feature type="signal peptide" evidence="1">
    <location>
        <begin position="1"/>
        <end position="16"/>
    </location>
</feature>
<keyword evidence="1" id="KW-0732">Signal</keyword>
<evidence type="ECO:0000313" key="3">
    <source>
        <dbReference type="Proteomes" id="UP000237347"/>
    </source>
</evidence>
<evidence type="ECO:0000313" key="2">
    <source>
        <dbReference type="EMBL" id="KAK7846280.1"/>
    </source>
</evidence>
<dbReference type="AlphaFoldDB" id="A0AAW0L4Q9"/>
<feature type="chain" id="PRO_5043866754" description="Secreted protein" evidence="1">
    <location>
        <begin position="17"/>
        <end position="113"/>
    </location>
</feature>
<dbReference type="EMBL" id="PKMF04000158">
    <property type="protein sequence ID" value="KAK7846280.1"/>
    <property type="molecule type" value="Genomic_DNA"/>
</dbReference>
<gene>
    <name evidence="2" type="ORF">CFP56_008167</name>
</gene>
<evidence type="ECO:0000256" key="1">
    <source>
        <dbReference type="SAM" id="SignalP"/>
    </source>
</evidence>
<name>A0AAW0L4Q9_QUESU</name>
<evidence type="ECO:0008006" key="4">
    <source>
        <dbReference type="Google" id="ProtNLM"/>
    </source>
</evidence>
<reference evidence="2 3" key="1">
    <citation type="journal article" date="2018" name="Sci. Data">
        <title>The draft genome sequence of cork oak.</title>
        <authorList>
            <person name="Ramos A.M."/>
            <person name="Usie A."/>
            <person name="Barbosa P."/>
            <person name="Barros P.M."/>
            <person name="Capote T."/>
            <person name="Chaves I."/>
            <person name="Simoes F."/>
            <person name="Abreu I."/>
            <person name="Carrasquinho I."/>
            <person name="Faro C."/>
            <person name="Guimaraes J.B."/>
            <person name="Mendonca D."/>
            <person name="Nobrega F."/>
            <person name="Rodrigues L."/>
            <person name="Saibo N.J.M."/>
            <person name="Varela M.C."/>
            <person name="Egas C."/>
            <person name="Matos J."/>
            <person name="Miguel C.M."/>
            <person name="Oliveira M.M."/>
            <person name="Ricardo C.P."/>
            <person name="Goncalves S."/>
        </authorList>
    </citation>
    <scope>NUCLEOTIDE SEQUENCE [LARGE SCALE GENOMIC DNA]</scope>
    <source>
        <strain evidence="3">cv. HL8</strain>
    </source>
</reference>
<accession>A0AAW0L4Q9</accession>
<proteinExistence type="predicted"/>
<keyword evidence="3" id="KW-1185">Reference proteome</keyword>
<sequence length="113" mass="12457">MLAAMLVSSSVGSSMALVATTSGMEIDMLENILETRSMDLVSITLLMVIVMRGHGMKVESKAMVCIPSEMENEDAVNGMVVPLSILCPHQPIQSFEQSRLREKLQRMLLTFPE</sequence>
<dbReference type="Proteomes" id="UP000237347">
    <property type="component" value="Unassembled WGS sequence"/>
</dbReference>
<comment type="caution">
    <text evidence="2">The sequence shown here is derived from an EMBL/GenBank/DDBJ whole genome shotgun (WGS) entry which is preliminary data.</text>
</comment>
<protein>
    <recommendedName>
        <fullName evidence="4">Secreted protein</fullName>
    </recommendedName>
</protein>